<organism evidence="1 2">
    <name type="scientific">Photobacterium halotolerans</name>
    <dbReference type="NCBI Taxonomy" id="265726"/>
    <lineage>
        <taxon>Bacteria</taxon>
        <taxon>Pseudomonadati</taxon>
        <taxon>Pseudomonadota</taxon>
        <taxon>Gammaproteobacteria</taxon>
        <taxon>Vibrionales</taxon>
        <taxon>Vibrionaceae</taxon>
        <taxon>Photobacterium</taxon>
    </lineage>
</organism>
<dbReference type="Proteomes" id="UP000033633">
    <property type="component" value="Unassembled WGS sequence"/>
</dbReference>
<accession>A0A0F5VFP9</accession>
<name>A0A0F5VFP9_9GAMM</name>
<sequence length="439" mass="47519">MLGKIGAVAGAVAVVLCWPLAVGQIGERIYQDTVGEYNSPYVSVTTESYERGYLTSLAVSKIALKSSWKEVFEEQGWPTEWHIAHDIHHGVFGVTSNSTLVIDDQVASQVAAWWGSDAVPLQLTTRTALTRKTDLDLTLNPFVYDDENGTAFKSEPLTFSGEVSADGHGSFSYMLKDALLQTVADESMQVSGVTGGGEGRWDGRFWIGNQQLQIGTLAFANHETQESVSLDHIKVASLNTLIESKTGTEESPAVSTRLNNSNQLSIASLTSLDGQQFQTFNIDLLLSDLDYEAVTRLSALGDQLDGELSSSQVQEMSLALDLLVAKGLTVNLKDISVVAPEGPIKGNVRLTVQPGLARASQNLAQVTTKLDGEMYFEFPSELLSLTEGLEPQTDRLVQSGVLTMKEDRAFLSLKLVGDKVILGNGDQLPLAMLMMLLLS</sequence>
<dbReference type="EMBL" id="JWYV01000002">
    <property type="protein sequence ID" value="KKD01016.1"/>
    <property type="molecule type" value="Genomic_DNA"/>
</dbReference>
<dbReference type="InterPro" id="IPR010352">
    <property type="entry name" value="DUF945"/>
</dbReference>
<gene>
    <name evidence="1" type="ORF">KY46_04365</name>
</gene>
<dbReference type="STRING" id="265726.KY46_04365"/>
<comment type="caution">
    <text evidence="1">The sequence shown here is derived from an EMBL/GenBank/DDBJ whole genome shotgun (WGS) entry which is preliminary data.</text>
</comment>
<dbReference type="AlphaFoldDB" id="A0A0F5VFP9"/>
<evidence type="ECO:0000313" key="1">
    <source>
        <dbReference type="EMBL" id="KKD01016.1"/>
    </source>
</evidence>
<dbReference type="RefSeq" id="WP_046219386.1">
    <property type="nucleotide sequence ID" value="NZ_JWYV01000002.1"/>
</dbReference>
<dbReference type="Pfam" id="PF06097">
    <property type="entry name" value="DUF945"/>
    <property type="match status" value="1"/>
</dbReference>
<dbReference type="PATRIC" id="fig|265726.11.peg.2233"/>
<keyword evidence="2" id="KW-1185">Reference proteome</keyword>
<evidence type="ECO:0008006" key="3">
    <source>
        <dbReference type="Google" id="ProtNLM"/>
    </source>
</evidence>
<evidence type="ECO:0000313" key="2">
    <source>
        <dbReference type="Proteomes" id="UP000033633"/>
    </source>
</evidence>
<protein>
    <recommendedName>
        <fullName evidence="3">DUF945 domain-containing protein</fullName>
    </recommendedName>
</protein>
<reference evidence="1 2" key="1">
    <citation type="submission" date="2014-12" db="EMBL/GenBank/DDBJ databases">
        <title>Mercury Reductase activity and rhizosphere competence traits in the genome of root associated Photobacterium halotolerans MELD1.</title>
        <authorList>
            <person name="Mathew D.C."/>
            <person name="Huang C.-C."/>
        </authorList>
    </citation>
    <scope>NUCLEOTIDE SEQUENCE [LARGE SCALE GENOMIC DNA]</scope>
    <source>
        <strain evidence="1 2">MELD1</strain>
    </source>
</reference>
<dbReference type="OrthoDB" id="5915128at2"/>
<proteinExistence type="predicted"/>